<dbReference type="InterPro" id="IPR003509">
    <property type="entry name" value="UPF0102_YraN-like"/>
</dbReference>
<reference evidence="3 4" key="1">
    <citation type="submission" date="2020-08" db="EMBL/GenBank/DDBJ databases">
        <title>Complete genome sequence of Raphidiopsis curvispora isolated from drinking water reservoir in South Korea.</title>
        <authorList>
            <person name="Jeong J."/>
        </authorList>
    </citation>
    <scope>NUCLEOTIDE SEQUENCE [LARGE SCALE GENOMIC DNA]</scope>
    <source>
        <strain evidence="3 4">GIHE-G1</strain>
    </source>
</reference>
<protein>
    <recommendedName>
        <fullName evidence="2">UPF0102 protein IAR63_12750</fullName>
    </recommendedName>
</protein>
<dbReference type="Gene3D" id="3.40.1350.10">
    <property type="match status" value="1"/>
</dbReference>
<evidence type="ECO:0000313" key="3">
    <source>
        <dbReference type="EMBL" id="QNP28750.1"/>
    </source>
</evidence>
<dbReference type="SUPFAM" id="SSF52980">
    <property type="entry name" value="Restriction endonuclease-like"/>
    <property type="match status" value="1"/>
</dbReference>
<evidence type="ECO:0000313" key="4">
    <source>
        <dbReference type="Proteomes" id="UP000516013"/>
    </source>
</evidence>
<dbReference type="Pfam" id="PF02021">
    <property type="entry name" value="UPF0102"/>
    <property type="match status" value="1"/>
</dbReference>
<name>A0A7H0EY84_9CYAN</name>
<dbReference type="NCBIfam" id="TIGR00252">
    <property type="entry name" value="YraN family protein"/>
    <property type="match status" value="1"/>
</dbReference>
<evidence type="ECO:0000256" key="2">
    <source>
        <dbReference type="HAMAP-Rule" id="MF_00048"/>
    </source>
</evidence>
<comment type="similarity">
    <text evidence="1 2">Belongs to the UPF0102 family.</text>
</comment>
<dbReference type="InterPro" id="IPR011335">
    <property type="entry name" value="Restrct_endonuc-II-like"/>
</dbReference>
<accession>A0A7H0EY84</accession>
<dbReference type="InterPro" id="IPR011856">
    <property type="entry name" value="tRNA_endonuc-like_dom_sf"/>
</dbReference>
<dbReference type="AlphaFoldDB" id="A0A7H0EY84"/>
<dbReference type="Proteomes" id="UP000516013">
    <property type="component" value="Chromosome"/>
</dbReference>
<dbReference type="EMBL" id="CP060822">
    <property type="protein sequence ID" value="QNP28750.1"/>
    <property type="molecule type" value="Genomic_DNA"/>
</dbReference>
<gene>
    <name evidence="3" type="ORF">IAR63_12750</name>
</gene>
<dbReference type="GO" id="GO:0003676">
    <property type="term" value="F:nucleic acid binding"/>
    <property type="evidence" value="ECO:0007669"/>
    <property type="project" value="InterPro"/>
</dbReference>
<dbReference type="KEGG" id="ccur:IAR63_12750"/>
<proteinExistence type="inferred from homology"/>
<dbReference type="HAMAP" id="MF_00048">
    <property type="entry name" value="UPF0102"/>
    <property type="match status" value="1"/>
</dbReference>
<dbReference type="PANTHER" id="PTHR34039">
    <property type="entry name" value="UPF0102 PROTEIN YRAN"/>
    <property type="match status" value="1"/>
</dbReference>
<evidence type="ECO:0000256" key="1">
    <source>
        <dbReference type="ARBA" id="ARBA00006738"/>
    </source>
</evidence>
<organism evidence="3 4">
    <name type="scientific">Cylindrospermopsis curvispora GIHE-G1</name>
    <dbReference type="NCBI Taxonomy" id="2666332"/>
    <lineage>
        <taxon>Bacteria</taxon>
        <taxon>Bacillati</taxon>
        <taxon>Cyanobacteriota</taxon>
        <taxon>Cyanophyceae</taxon>
        <taxon>Nostocales</taxon>
        <taxon>Aphanizomenonaceae</taxon>
        <taxon>Cylindrospermopsis</taxon>
    </lineage>
</organism>
<dbReference type="RefSeq" id="WP_187705530.1">
    <property type="nucleotide sequence ID" value="NZ_CP060822.1"/>
</dbReference>
<keyword evidence="4" id="KW-1185">Reference proteome</keyword>
<dbReference type="PANTHER" id="PTHR34039:SF1">
    <property type="entry name" value="UPF0102 PROTEIN YRAN"/>
    <property type="match status" value="1"/>
</dbReference>
<sequence length="169" mass="19095">MSKLPSSNYGKIGLTGEDLVTQWLKSNGWQILHRRFSCLWGEVDIIAQYDNKTLTPTPTDINRRTPLIAFVEVKTRSAGNWDAGGKESVTTNKQRKILIAAEMFLTNHPDKADYSCRFDLASVFYKKSIPKNQVIQPKGLASLSTQEYEFILLDYIESAFDISARLSSI</sequence>